<feature type="coiled-coil region" evidence="1">
    <location>
        <begin position="128"/>
        <end position="162"/>
    </location>
</feature>
<keyword evidence="5" id="KW-1185">Reference proteome</keyword>
<evidence type="ECO:0000313" key="5">
    <source>
        <dbReference type="Proteomes" id="UP000460272"/>
    </source>
</evidence>
<feature type="compositionally biased region" description="Basic and acidic residues" evidence="2">
    <location>
        <begin position="68"/>
        <end position="81"/>
    </location>
</feature>
<dbReference type="RefSeq" id="WP_145853893.1">
    <property type="nucleotide sequence ID" value="NZ_RPFW01000003.1"/>
</dbReference>
<keyword evidence="1" id="KW-0175">Coiled coil</keyword>
<keyword evidence="3" id="KW-0812">Transmembrane</keyword>
<proteinExistence type="predicted"/>
<dbReference type="Proteomes" id="UP000460272">
    <property type="component" value="Unassembled WGS sequence"/>
</dbReference>
<keyword evidence="3" id="KW-0472">Membrane</keyword>
<evidence type="ECO:0000256" key="2">
    <source>
        <dbReference type="SAM" id="MobiDB-lite"/>
    </source>
</evidence>
<feature type="transmembrane region" description="Helical" evidence="3">
    <location>
        <begin position="93"/>
        <end position="119"/>
    </location>
</feature>
<keyword evidence="3" id="KW-1133">Transmembrane helix</keyword>
<protein>
    <submittedName>
        <fullName evidence="4">Uncharacterized protein</fullName>
    </submittedName>
</protein>
<evidence type="ECO:0000256" key="1">
    <source>
        <dbReference type="SAM" id="Coils"/>
    </source>
</evidence>
<feature type="region of interest" description="Disordered" evidence="2">
    <location>
        <begin position="39"/>
        <end position="81"/>
    </location>
</feature>
<reference evidence="4 5" key="1">
    <citation type="submission" date="2018-11" db="EMBL/GenBank/DDBJ databases">
        <title>Trebonia kvetii gen.nov., sp.nov., a novel acidophilic actinobacterium, and proposal of the new actinobacterial family Treboniaceae fam. nov.</title>
        <authorList>
            <person name="Rapoport D."/>
            <person name="Sagova-Mareckova M."/>
            <person name="Sedlacek I."/>
            <person name="Provaznik J."/>
            <person name="Kralova S."/>
            <person name="Pavlinic D."/>
            <person name="Benes V."/>
            <person name="Kopecky J."/>
        </authorList>
    </citation>
    <scope>NUCLEOTIDE SEQUENCE [LARGE SCALE GENOMIC DNA]</scope>
    <source>
        <strain evidence="4 5">15Tr583</strain>
    </source>
</reference>
<accession>A0A6P2C3D3</accession>
<comment type="caution">
    <text evidence="4">The sequence shown here is derived from an EMBL/GenBank/DDBJ whole genome shotgun (WGS) entry which is preliminary data.</text>
</comment>
<feature type="transmembrane region" description="Helical" evidence="3">
    <location>
        <begin position="6"/>
        <end position="23"/>
    </location>
</feature>
<dbReference type="AlphaFoldDB" id="A0A6P2C3D3"/>
<dbReference type="EMBL" id="RPFW01000003">
    <property type="protein sequence ID" value="TVZ04023.1"/>
    <property type="molecule type" value="Genomic_DNA"/>
</dbReference>
<sequence length="241" mass="25195">MSSAILYLAIIAIWACVLIPRWLKRGAIAPVAAPAPATASATEQAATPDIAESSADDADETPAAEPVSTERVRAEPISAEESRRRMLTARRRLLMMLTGLEIAATALALTSLAAVWVAIPPTVMLAGYLLLLREAAKADAERAQHEAEAAAHARERASARARTARRVIAADGMSTVGAAAAGEALAAKLAAAPVPADYEDGGRDFAPGLAGKYTTSNADADLADEDYYDSYELPRLRAVGD</sequence>
<organism evidence="4 5">
    <name type="scientific">Trebonia kvetii</name>
    <dbReference type="NCBI Taxonomy" id="2480626"/>
    <lineage>
        <taxon>Bacteria</taxon>
        <taxon>Bacillati</taxon>
        <taxon>Actinomycetota</taxon>
        <taxon>Actinomycetes</taxon>
        <taxon>Streptosporangiales</taxon>
        <taxon>Treboniaceae</taxon>
        <taxon>Trebonia</taxon>
    </lineage>
</organism>
<feature type="compositionally biased region" description="Low complexity" evidence="2">
    <location>
        <begin position="39"/>
        <end position="53"/>
    </location>
</feature>
<evidence type="ECO:0000256" key="3">
    <source>
        <dbReference type="SAM" id="Phobius"/>
    </source>
</evidence>
<gene>
    <name evidence="4" type="ORF">EAS64_16520</name>
</gene>
<name>A0A6P2C3D3_9ACTN</name>
<evidence type="ECO:0000313" key="4">
    <source>
        <dbReference type="EMBL" id="TVZ04023.1"/>
    </source>
</evidence>